<protein>
    <submittedName>
        <fullName evidence="2">YqhV family protein</fullName>
    </submittedName>
</protein>
<keyword evidence="3" id="KW-1185">Reference proteome</keyword>
<dbReference type="EMBL" id="JAUQTB010000001">
    <property type="protein sequence ID" value="MDO7905176.1"/>
    <property type="molecule type" value="Genomic_DNA"/>
</dbReference>
<keyword evidence="1" id="KW-1133">Transmembrane helix</keyword>
<proteinExistence type="predicted"/>
<evidence type="ECO:0000313" key="3">
    <source>
        <dbReference type="Proteomes" id="UP001240171"/>
    </source>
</evidence>
<gene>
    <name evidence="2" type="ORF">Q5741_01950</name>
</gene>
<name>A0ABT9C7H0_9BACL</name>
<dbReference type="RefSeq" id="WP_305022717.1">
    <property type="nucleotide sequence ID" value="NZ_JAUQTB010000001.1"/>
</dbReference>
<keyword evidence="1" id="KW-0472">Membrane</keyword>
<dbReference type="InterPro" id="IPR020390">
    <property type="entry name" value="Uncharacterised_YqhV"/>
</dbReference>
<keyword evidence="1" id="KW-0812">Transmembrane</keyword>
<evidence type="ECO:0000256" key="1">
    <source>
        <dbReference type="SAM" id="Phobius"/>
    </source>
</evidence>
<organism evidence="2 3">
    <name type="scientific">Paenibacillus lacisoli</name>
    <dbReference type="NCBI Taxonomy" id="3064525"/>
    <lineage>
        <taxon>Bacteria</taxon>
        <taxon>Bacillati</taxon>
        <taxon>Bacillota</taxon>
        <taxon>Bacilli</taxon>
        <taxon>Bacillales</taxon>
        <taxon>Paenibacillaceae</taxon>
        <taxon>Paenibacillus</taxon>
    </lineage>
</organism>
<dbReference type="Pfam" id="PF10942">
    <property type="entry name" value="DUF2619"/>
    <property type="match status" value="1"/>
</dbReference>
<reference evidence="2 3" key="1">
    <citation type="submission" date="2023-07" db="EMBL/GenBank/DDBJ databases">
        <title>Paenibacillus sp. JX-17 nov. isolated from soil.</title>
        <authorList>
            <person name="Wan Y."/>
            <person name="Liu B."/>
        </authorList>
    </citation>
    <scope>NUCLEOTIDE SEQUENCE [LARGE SCALE GENOMIC DNA]</scope>
    <source>
        <strain evidence="2 3">JX-17</strain>
    </source>
</reference>
<feature type="transmembrane region" description="Helical" evidence="1">
    <location>
        <begin position="68"/>
        <end position="86"/>
    </location>
</feature>
<sequence>MMDKFVGSMALLRMLSGCAEIIAAIWMLKLNQVDKALAVNSALAFVGPCILVLTTGIGLAGMADRLSWDKIGLIGCGVALLLFGILKK</sequence>
<dbReference type="Proteomes" id="UP001240171">
    <property type="component" value="Unassembled WGS sequence"/>
</dbReference>
<accession>A0ABT9C7H0</accession>
<feature type="transmembrane region" description="Helical" evidence="1">
    <location>
        <begin position="6"/>
        <end position="28"/>
    </location>
</feature>
<feature type="transmembrane region" description="Helical" evidence="1">
    <location>
        <begin position="40"/>
        <end position="62"/>
    </location>
</feature>
<comment type="caution">
    <text evidence="2">The sequence shown here is derived from an EMBL/GenBank/DDBJ whole genome shotgun (WGS) entry which is preliminary data.</text>
</comment>
<evidence type="ECO:0000313" key="2">
    <source>
        <dbReference type="EMBL" id="MDO7905176.1"/>
    </source>
</evidence>